<dbReference type="EMBL" id="CAXKWB010003762">
    <property type="protein sequence ID" value="CAL4070192.1"/>
    <property type="molecule type" value="Genomic_DNA"/>
</dbReference>
<evidence type="ECO:0000313" key="1">
    <source>
        <dbReference type="EMBL" id="CAL4070192.1"/>
    </source>
</evidence>
<evidence type="ECO:0000313" key="2">
    <source>
        <dbReference type="Proteomes" id="UP001497623"/>
    </source>
</evidence>
<reference evidence="1 2" key="1">
    <citation type="submission" date="2024-05" db="EMBL/GenBank/DDBJ databases">
        <authorList>
            <person name="Wallberg A."/>
        </authorList>
    </citation>
    <scope>NUCLEOTIDE SEQUENCE [LARGE SCALE GENOMIC DNA]</scope>
</reference>
<keyword evidence="2" id="KW-1185">Reference proteome</keyword>
<sequence length="115" mass="12829">MDKSEGWDSSMINANTCTPFIGEPIGISNGSSSSIIVHEKGSSSSSSSILPDISQFSHLCMIEEQTAQSSTDKVHMHEDVKNRPANTAINNMHINGECWRERKQIRWLVRQNKLV</sequence>
<dbReference type="AlphaFoldDB" id="A0AAV2Q6Y6"/>
<organism evidence="1 2">
    <name type="scientific">Meganyctiphanes norvegica</name>
    <name type="common">Northern krill</name>
    <name type="synonym">Thysanopoda norvegica</name>
    <dbReference type="NCBI Taxonomy" id="48144"/>
    <lineage>
        <taxon>Eukaryota</taxon>
        <taxon>Metazoa</taxon>
        <taxon>Ecdysozoa</taxon>
        <taxon>Arthropoda</taxon>
        <taxon>Crustacea</taxon>
        <taxon>Multicrustacea</taxon>
        <taxon>Malacostraca</taxon>
        <taxon>Eumalacostraca</taxon>
        <taxon>Eucarida</taxon>
        <taxon>Euphausiacea</taxon>
        <taxon>Euphausiidae</taxon>
        <taxon>Meganyctiphanes</taxon>
    </lineage>
</organism>
<comment type="caution">
    <text evidence="1">The sequence shown here is derived from an EMBL/GenBank/DDBJ whole genome shotgun (WGS) entry which is preliminary data.</text>
</comment>
<dbReference type="Proteomes" id="UP001497623">
    <property type="component" value="Unassembled WGS sequence"/>
</dbReference>
<proteinExistence type="predicted"/>
<protein>
    <submittedName>
        <fullName evidence="1">Uncharacterized protein</fullName>
    </submittedName>
</protein>
<gene>
    <name evidence="1" type="ORF">MNOR_LOCUS8208</name>
</gene>
<name>A0AAV2Q6Y6_MEGNR</name>
<accession>A0AAV2Q6Y6</accession>